<protein>
    <submittedName>
        <fullName evidence="2">Uncharacterized protein</fullName>
    </submittedName>
</protein>
<evidence type="ECO:0000256" key="1">
    <source>
        <dbReference type="SAM" id="Phobius"/>
    </source>
</evidence>
<keyword evidence="3" id="KW-1185">Reference proteome</keyword>
<dbReference type="AlphaFoldDB" id="A0A5E4QXR7"/>
<dbReference type="EMBL" id="FZQP02006665">
    <property type="protein sequence ID" value="VVD03211.1"/>
    <property type="molecule type" value="Genomic_DNA"/>
</dbReference>
<keyword evidence="1" id="KW-0812">Transmembrane</keyword>
<feature type="transmembrane region" description="Helical" evidence="1">
    <location>
        <begin position="42"/>
        <end position="68"/>
    </location>
</feature>
<evidence type="ECO:0000313" key="3">
    <source>
        <dbReference type="Proteomes" id="UP000324832"/>
    </source>
</evidence>
<dbReference type="Proteomes" id="UP000324832">
    <property type="component" value="Unassembled WGS sequence"/>
</dbReference>
<name>A0A5E4QXR7_9NEOP</name>
<feature type="transmembrane region" description="Helical" evidence="1">
    <location>
        <begin position="12"/>
        <end position="36"/>
    </location>
</feature>
<reference evidence="2 3" key="1">
    <citation type="submission" date="2017-07" db="EMBL/GenBank/DDBJ databases">
        <authorList>
            <person name="Talla V."/>
            <person name="Backstrom N."/>
        </authorList>
    </citation>
    <scope>NUCLEOTIDE SEQUENCE [LARGE SCALE GENOMIC DNA]</scope>
</reference>
<accession>A0A5E4QXR7</accession>
<gene>
    <name evidence="2" type="ORF">LSINAPIS_LOCUS13247</name>
</gene>
<keyword evidence="1" id="KW-1133">Transmembrane helix</keyword>
<proteinExistence type="predicted"/>
<evidence type="ECO:0000313" key="2">
    <source>
        <dbReference type="EMBL" id="VVD03211.1"/>
    </source>
</evidence>
<keyword evidence="1" id="KW-0472">Membrane</keyword>
<organism evidence="2 3">
    <name type="scientific">Leptidea sinapis</name>
    <dbReference type="NCBI Taxonomy" id="189913"/>
    <lineage>
        <taxon>Eukaryota</taxon>
        <taxon>Metazoa</taxon>
        <taxon>Ecdysozoa</taxon>
        <taxon>Arthropoda</taxon>
        <taxon>Hexapoda</taxon>
        <taxon>Insecta</taxon>
        <taxon>Pterygota</taxon>
        <taxon>Neoptera</taxon>
        <taxon>Endopterygota</taxon>
        <taxon>Lepidoptera</taxon>
        <taxon>Glossata</taxon>
        <taxon>Ditrysia</taxon>
        <taxon>Papilionoidea</taxon>
        <taxon>Pieridae</taxon>
        <taxon>Dismorphiinae</taxon>
        <taxon>Leptidea</taxon>
    </lineage>
</organism>
<sequence length="74" mass="9010">MPKEEKKKKRNIYFFFCTKHWIFLLFKLILFLAQVVSYKIIYLKNICCCTRILIFGPFIFVFVLLVYCMEVLSI</sequence>